<dbReference type="SUPFAM" id="SSF55961">
    <property type="entry name" value="Bet v1-like"/>
    <property type="match status" value="1"/>
</dbReference>
<dbReference type="InterPro" id="IPR001478">
    <property type="entry name" value="PDZ"/>
</dbReference>
<reference evidence="3 4" key="1">
    <citation type="submission" date="2019-03" db="EMBL/GenBank/DDBJ databases">
        <title>Genomic Encyclopedia of Type Strains, Phase IV (KMG-IV): sequencing the most valuable type-strain genomes for metagenomic binning, comparative biology and taxonomic classification.</title>
        <authorList>
            <person name="Goeker M."/>
        </authorList>
    </citation>
    <scope>NUCLEOTIDE SEQUENCE [LARGE SCALE GENOMIC DNA]</scope>
    <source>
        <strain evidence="3 4">DSM 45934</strain>
    </source>
</reference>
<feature type="domain" description="PDZ" evidence="2">
    <location>
        <begin position="139"/>
        <end position="198"/>
    </location>
</feature>
<protein>
    <submittedName>
        <fullName evidence="3">Activator of Hsp90 ATPase-like protein</fullName>
    </submittedName>
</protein>
<comment type="similarity">
    <text evidence="1">Belongs to the AHA1 family.</text>
</comment>
<dbReference type="Pfam" id="PF08327">
    <property type="entry name" value="AHSA1"/>
    <property type="match status" value="1"/>
</dbReference>
<dbReference type="Pfam" id="PF17820">
    <property type="entry name" value="PDZ_6"/>
    <property type="match status" value="1"/>
</dbReference>
<proteinExistence type="inferred from homology"/>
<evidence type="ECO:0000313" key="3">
    <source>
        <dbReference type="EMBL" id="TCO62162.1"/>
    </source>
</evidence>
<dbReference type="RefSeq" id="WP_165960327.1">
    <property type="nucleotide sequence ID" value="NZ_SLWS01000002.1"/>
</dbReference>
<gene>
    <name evidence="3" type="ORF">EV192_102299</name>
</gene>
<dbReference type="InterPro" id="IPR013538">
    <property type="entry name" value="ASHA1/2-like_C"/>
</dbReference>
<dbReference type="SUPFAM" id="SSF50156">
    <property type="entry name" value="PDZ domain-like"/>
    <property type="match status" value="1"/>
</dbReference>
<dbReference type="AlphaFoldDB" id="A0A4R2JT73"/>
<dbReference type="Gene3D" id="3.30.530.20">
    <property type="match status" value="1"/>
</dbReference>
<dbReference type="InterPro" id="IPR036034">
    <property type="entry name" value="PDZ_sf"/>
</dbReference>
<keyword evidence="4" id="KW-1185">Reference proteome</keyword>
<accession>A0A4R2JT73</accession>
<dbReference type="CDD" id="cd07814">
    <property type="entry name" value="SRPBCC_CalC_Aha1-like"/>
    <property type="match status" value="1"/>
</dbReference>
<evidence type="ECO:0000313" key="4">
    <source>
        <dbReference type="Proteomes" id="UP000295680"/>
    </source>
</evidence>
<evidence type="ECO:0000256" key="1">
    <source>
        <dbReference type="ARBA" id="ARBA00006817"/>
    </source>
</evidence>
<dbReference type="EMBL" id="SLWS01000002">
    <property type="protein sequence ID" value="TCO62162.1"/>
    <property type="molecule type" value="Genomic_DNA"/>
</dbReference>
<comment type="caution">
    <text evidence="3">The sequence shown here is derived from an EMBL/GenBank/DDBJ whole genome shotgun (WGS) entry which is preliminary data.</text>
</comment>
<dbReference type="InterPro" id="IPR041489">
    <property type="entry name" value="PDZ_6"/>
</dbReference>
<dbReference type="Gene3D" id="2.30.42.10">
    <property type="match status" value="1"/>
</dbReference>
<dbReference type="PROSITE" id="PS50106">
    <property type="entry name" value="PDZ"/>
    <property type="match status" value="1"/>
</dbReference>
<evidence type="ECO:0000259" key="2">
    <source>
        <dbReference type="PROSITE" id="PS50106"/>
    </source>
</evidence>
<dbReference type="Proteomes" id="UP000295680">
    <property type="component" value="Unassembled WGS sequence"/>
</dbReference>
<organism evidence="3 4">
    <name type="scientific">Actinocrispum wychmicini</name>
    <dbReference type="NCBI Taxonomy" id="1213861"/>
    <lineage>
        <taxon>Bacteria</taxon>
        <taxon>Bacillati</taxon>
        <taxon>Actinomycetota</taxon>
        <taxon>Actinomycetes</taxon>
        <taxon>Pseudonocardiales</taxon>
        <taxon>Pseudonocardiaceae</taxon>
        <taxon>Actinocrispum</taxon>
    </lineage>
</organism>
<dbReference type="SMART" id="SM00228">
    <property type="entry name" value="PDZ"/>
    <property type="match status" value="1"/>
</dbReference>
<sequence length="269" mass="29900">MQHVRASTERVWQALTTESELRSWLGATHADMPQTAGEPFTLEWVTQGRVSGETTHGYYGHVHSVIPERLLALDFKLRFADRMTQFSVQLHPSFMAYGFDRGAECDIWITHSGFPTEGTGLFEYDGLLLHWRQSVDDLVAALEDRPARRRPYAIAGMEFVGGAQDQGVLVADVVVDGPADKAGIRPRDVLLAIDGKRLHAVDDFHDWIAVQRHGDSGTFEVAGRGEIVLTVESVEVALARFRVLQGDRWEAPDGTILKEPAEQEGRVAP</sequence>
<name>A0A4R2JT73_9PSEU</name>
<dbReference type="InterPro" id="IPR023393">
    <property type="entry name" value="START-like_dom_sf"/>
</dbReference>